<name>A0A6N9I2B3_9LACO</name>
<dbReference type="InterPro" id="IPR016181">
    <property type="entry name" value="Acyl_CoA_acyltransferase"/>
</dbReference>
<keyword evidence="2" id="KW-0808">Transferase</keyword>
<evidence type="ECO:0000313" key="2">
    <source>
        <dbReference type="EMBL" id="MYV16988.1"/>
    </source>
</evidence>
<proteinExistence type="predicted"/>
<dbReference type="RefSeq" id="WP_161003426.1">
    <property type="nucleotide sequence ID" value="NZ_WEZQ01000006.1"/>
</dbReference>
<dbReference type="GO" id="GO:0016747">
    <property type="term" value="F:acyltransferase activity, transferring groups other than amino-acyl groups"/>
    <property type="evidence" value="ECO:0007669"/>
    <property type="project" value="InterPro"/>
</dbReference>
<feature type="domain" description="N-acetyltransferase" evidence="1">
    <location>
        <begin position="197"/>
        <end position="275"/>
    </location>
</feature>
<protein>
    <submittedName>
        <fullName evidence="2">GNAT family N-acetyltransferase</fullName>
    </submittedName>
</protein>
<sequence length="291" mass="33586">MVIKRFETASNTWMTYLIDHNHEPTFCGFVSDNVDEMIQDISEMDDHYFLCSIDEDKLTGILLVERYQENSRWIAETWGPFGNDFKSRQMLVCYLYERESSEIHFFGTNLTQYFAKLSRKNRSLKTTGHRRLIADVTRLSQLATGDTCHVEMQTYQLSHDAVLTDTVKSGCLKLFNANFPGGSAAFDTILADYDQSTMICCFSNQQIVGFNLYARDGEDLFLNYIIVDDHYRHQGIARSLVKTMCLQNLDQKKVHLNWPLRKQAAGDFYTGLHFKAERTLESVSVQAKIND</sequence>
<accession>A0A6N9I2B3</accession>
<evidence type="ECO:0000313" key="3">
    <source>
        <dbReference type="Proteomes" id="UP000449209"/>
    </source>
</evidence>
<dbReference type="CDD" id="cd04301">
    <property type="entry name" value="NAT_SF"/>
    <property type="match status" value="1"/>
</dbReference>
<evidence type="ECO:0000259" key="1">
    <source>
        <dbReference type="Pfam" id="PF13508"/>
    </source>
</evidence>
<dbReference type="Gene3D" id="3.40.630.30">
    <property type="match status" value="1"/>
</dbReference>
<dbReference type="OrthoDB" id="2931607at2"/>
<organism evidence="2 3">
    <name type="scientific">Furfurilactobacillus milii</name>
    <dbReference type="NCBI Taxonomy" id="2888272"/>
    <lineage>
        <taxon>Bacteria</taxon>
        <taxon>Bacillati</taxon>
        <taxon>Bacillota</taxon>
        <taxon>Bacilli</taxon>
        <taxon>Lactobacillales</taxon>
        <taxon>Lactobacillaceae</taxon>
        <taxon>Furfurilactobacillus</taxon>
    </lineage>
</organism>
<dbReference type="Proteomes" id="UP000449209">
    <property type="component" value="Unassembled WGS sequence"/>
</dbReference>
<reference evidence="2 3" key="1">
    <citation type="journal article" date="2019" name="Appl. Environ. Microbiol.">
        <title>Genetic determinants of hydroxycinnamic acid metabolism in heterofermentative lactobacilli.</title>
        <authorList>
            <person name="Gaur G."/>
            <person name="Oh J.H."/>
            <person name="Filannino P."/>
            <person name="Gobbetti M."/>
            <person name="van Pijkeren J.P."/>
            <person name="Ganzle M.G."/>
        </authorList>
    </citation>
    <scope>NUCLEOTIDE SEQUENCE [LARGE SCALE GENOMIC DNA]</scope>
    <source>
        <strain evidence="2 3">C5</strain>
    </source>
</reference>
<comment type="caution">
    <text evidence="2">The sequence shown here is derived from an EMBL/GenBank/DDBJ whole genome shotgun (WGS) entry which is preliminary data.</text>
</comment>
<dbReference type="EMBL" id="WEZQ01000006">
    <property type="protein sequence ID" value="MYV16988.1"/>
    <property type="molecule type" value="Genomic_DNA"/>
</dbReference>
<dbReference type="InterPro" id="IPR000182">
    <property type="entry name" value="GNAT_dom"/>
</dbReference>
<gene>
    <name evidence="2" type="ORF">GB993_05670</name>
</gene>
<dbReference type="Pfam" id="PF13508">
    <property type="entry name" value="Acetyltransf_7"/>
    <property type="match status" value="1"/>
</dbReference>
<dbReference type="SUPFAM" id="SSF55729">
    <property type="entry name" value="Acyl-CoA N-acyltransferases (Nat)"/>
    <property type="match status" value="1"/>
</dbReference>
<dbReference type="AlphaFoldDB" id="A0A6N9I2B3"/>